<dbReference type="GO" id="GO:0005525">
    <property type="term" value="F:GTP binding"/>
    <property type="evidence" value="ECO:0007669"/>
    <property type="project" value="InterPro"/>
</dbReference>
<comment type="caution">
    <text evidence="2">The sequence shown here is derived from an EMBL/GenBank/DDBJ whole genome shotgun (WGS) entry which is preliminary data.</text>
</comment>
<dbReference type="InterPro" id="IPR001806">
    <property type="entry name" value="Small_GTPase"/>
</dbReference>
<dbReference type="FunFam" id="3.40.50.300:FF:001447">
    <property type="entry name" value="Ras-related protein Rab-1B"/>
    <property type="match status" value="1"/>
</dbReference>
<dbReference type="InParanoid" id="A0A0V0QFZ1"/>
<dbReference type="InterPro" id="IPR027417">
    <property type="entry name" value="P-loop_NTPase"/>
</dbReference>
<dbReference type="NCBIfam" id="TIGR00231">
    <property type="entry name" value="small_GTP"/>
    <property type="match status" value="1"/>
</dbReference>
<dbReference type="PROSITE" id="PS51419">
    <property type="entry name" value="RAB"/>
    <property type="match status" value="1"/>
</dbReference>
<dbReference type="SMART" id="SM00173">
    <property type="entry name" value="RAS"/>
    <property type="match status" value="1"/>
</dbReference>
<sequence length="168" mass="19314">MNRHHFKIIIIGDSGVGKTCMMMRYLEKKYQSDYSATIGVEFQSKIVKLKDGKSVNVQIWDTAGQESFRAIVKTFFRNSHAIVVVYNIAKKRTFESCDSWLKESSENAFPDALKVLVGAQSDREDREVQYEEGQKQKEEKQYDLFYEISSKNGQNIDDQKNQKSGGCC</sequence>
<dbReference type="OMA" id="NDDSGCC"/>
<dbReference type="InterPro" id="IPR005225">
    <property type="entry name" value="Small_GTP-bd"/>
</dbReference>
<dbReference type="CDD" id="cd00154">
    <property type="entry name" value="Rab"/>
    <property type="match status" value="1"/>
</dbReference>
<organism evidence="2 3">
    <name type="scientific">Pseudocohnilembus persalinus</name>
    <name type="common">Ciliate</name>
    <dbReference type="NCBI Taxonomy" id="266149"/>
    <lineage>
        <taxon>Eukaryota</taxon>
        <taxon>Sar</taxon>
        <taxon>Alveolata</taxon>
        <taxon>Ciliophora</taxon>
        <taxon>Intramacronucleata</taxon>
        <taxon>Oligohymenophorea</taxon>
        <taxon>Scuticociliatia</taxon>
        <taxon>Philasterida</taxon>
        <taxon>Pseudocohnilembidae</taxon>
        <taxon>Pseudocohnilembus</taxon>
    </lineage>
</organism>
<comment type="similarity">
    <text evidence="1">Belongs to the small GTPase superfamily. Rab family.</text>
</comment>
<accession>A0A0V0QFZ1</accession>
<dbReference type="SMART" id="SM00175">
    <property type="entry name" value="RAB"/>
    <property type="match status" value="1"/>
</dbReference>
<keyword evidence="2" id="KW-0378">Hydrolase</keyword>
<reference evidence="2 3" key="1">
    <citation type="journal article" date="2015" name="Sci. Rep.">
        <title>Genome of the facultative scuticociliatosis pathogen Pseudocohnilembus persalinus provides insight into its virulence through horizontal gene transfer.</title>
        <authorList>
            <person name="Xiong J."/>
            <person name="Wang G."/>
            <person name="Cheng J."/>
            <person name="Tian M."/>
            <person name="Pan X."/>
            <person name="Warren A."/>
            <person name="Jiang C."/>
            <person name="Yuan D."/>
            <person name="Miao W."/>
        </authorList>
    </citation>
    <scope>NUCLEOTIDE SEQUENCE [LARGE SCALE GENOMIC DNA]</scope>
    <source>
        <strain evidence="2">36N120E</strain>
    </source>
</reference>
<dbReference type="PANTHER" id="PTHR47979">
    <property type="entry name" value="DRAB11-RELATED"/>
    <property type="match status" value="1"/>
</dbReference>
<dbReference type="GO" id="GO:0003924">
    <property type="term" value="F:GTPase activity"/>
    <property type="evidence" value="ECO:0007669"/>
    <property type="project" value="InterPro"/>
</dbReference>
<dbReference type="PROSITE" id="PS51421">
    <property type="entry name" value="RAS"/>
    <property type="match status" value="1"/>
</dbReference>
<dbReference type="OrthoDB" id="9989112at2759"/>
<evidence type="ECO:0000313" key="3">
    <source>
        <dbReference type="Proteomes" id="UP000054937"/>
    </source>
</evidence>
<dbReference type="Gene3D" id="3.40.50.300">
    <property type="entry name" value="P-loop containing nucleotide triphosphate hydrolases"/>
    <property type="match status" value="1"/>
</dbReference>
<evidence type="ECO:0000256" key="1">
    <source>
        <dbReference type="ARBA" id="ARBA00006270"/>
    </source>
</evidence>
<dbReference type="EMBL" id="LDAU01000176">
    <property type="protein sequence ID" value="KRX01133.1"/>
    <property type="molecule type" value="Genomic_DNA"/>
</dbReference>
<evidence type="ECO:0000313" key="2">
    <source>
        <dbReference type="EMBL" id="KRX01133.1"/>
    </source>
</evidence>
<dbReference type="Pfam" id="PF00071">
    <property type="entry name" value="Ras"/>
    <property type="match status" value="1"/>
</dbReference>
<dbReference type="Proteomes" id="UP000054937">
    <property type="component" value="Unassembled WGS sequence"/>
</dbReference>
<protein>
    <submittedName>
        <fullName evidence="2">p-loop containing nucleoside triphosphate hydrolase</fullName>
    </submittedName>
</protein>
<dbReference type="PRINTS" id="PR00449">
    <property type="entry name" value="RASTRNSFRMNG"/>
</dbReference>
<dbReference type="InterPro" id="IPR050209">
    <property type="entry name" value="Rab_GTPases_membrane_traffic"/>
</dbReference>
<name>A0A0V0QFZ1_PSEPJ</name>
<gene>
    <name evidence="2" type="ORF">PPERSA_08234</name>
</gene>
<dbReference type="AlphaFoldDB" id="A0A0V0QFZ1"/>
<dbReference type="PROSITE" id="PS51420">
    <property type="entry name" value="RHO"/>
    <property type="match status" value="1"/>
</dbReference>
<proteinExistence type="inferred from homology"/>
<keyword evidence="3" id="KW-1185">Reference proteome</keyword>
<dbReference type="SUPFAM" id="SSF52540">
    <property type="entry name" value="P-loop containing nucleoside triphosphate hydrolases"/>
    <property type="match status" value="1"/>
</dbReference>
<dbReference type="SMART" id="SM00174">
    <property type="entry name" value="RHO"/>
    <property type="match status" value="1"/>
</dbReference>